<dbReference type="Proteomes" id="UP000094527">
    <property type="component" value="Unassembled WGS sequence"/>
</dbReference>
<evidence type="ECO:0000256" key="2">
    <source>
        <dbReference type="ARBA" id="ARBA00005683"/>
    </source>
</evidence>
<dbReference type="STRING" id="48709.A0A1D2MSZ2"/>
<comment type="similarity">
    <text evidence="2 9">Belongs to the Wnt family.</text>
</comment>
<dbReference type="EMBL" id="LJIJ01000593">
    <property type="protein sequence ID" value="ODM96021.1"/>
    <property type="molecule type" value="Genomic_DNA"/>
</dbReference>
<feature type="non-terminal residue" evidence="10">
    <location>
        <position position="1"/>
    </location>
</feature>
<dbReference type="AlphaFoldDB" id="A0A1D2MSZ2"/>
<keyword evidence="7" id="KW-1015">Disulfide bond</keyword>
<evidence type="ECO:0000256" key="3">
    <source>
        <dbReference type="ARBA" id="ARBA00022473"/>
    </source>
</evidence>
<evidence type="ECO:0000313" key="11">
    <source>
        <dbReference type="Proteomes" id="UP000094527"/>
    </source>
</evidence>
<dbReference type="InterPro" id="IPR043158">
    <property type="entry name" value="Wnt_C"/>
</dbReference>
<accession>A0A1D2MSZ2</accession>
<keyword evidence="3 9" id="KW-0217">Developmental protein</keyword>
<evidence type="ECO:0000256" key="9">
    <source>
        <dbReference type="RuleBase" id="RU003500"/>
    </source>
</evidence>
<protein>
    <recommendedName>
        <fullName evidence="9">Protein Wnt</fullName>
    </recommendedName>
</protein>
<dbReference type="OrthoDB" id="5945655at2759"/>
<dbReference type="GO" id="GO:0005615">
    <property type="term" value="C:extracellular space"/>
    <property type="evidence" value="ECO:0007669"/>
    <property type="project" value="TreeGrafter"/>
</dbReference>
<proteinExistence type="inferred from homology"/>
<keyword evidence="11" id="KW-1185">Reference proteome</keyword>
<evidence type="ECO:0000256" key="6">
    <source>
        <dbReference type="ARBA" id="ARBA00022687"/>
    </source>
</evidence>
<comment type="caution">
    <text evidence="10">The sequence shown here is derived from an EMBL/GenBank/DDBJ whole genome shotgun (WGS) entry which is preliminary data.</text>
</comment>
<keyword evidence="4" id="KW-0964">Secreted</keyword>
<dbReference type="InterPro" id="IPR005817">
    <property type="entry name" value="Wnt"/>
</dbReference>
<comment type="function">
    <text evidence="9">Ligand for members of the frizzled family of seven transmembrane receptors.</text>
</comment>
<gene>
    <name evidence="10" type="ORF">Ocin01_10662</name>
</gene>
<keyword evidence="6 9" id="KW-0879">Wnt signaling pathway</keyword>
<dbReference type="SMART" id="SM00097">
    <property type="entry name" value="WNT1"/>
    <property type="match status" value="1"/>
</dbReference>
<name>A0A1D2MSZ2_ORCCI</name>
<dbReference type="PROSITE" id="PS00246">
    <property type="entry name" value="WNT1"/>
    <property type="match status" value="1"/>
</dbReference>
<reference evidence="10 11" key="1">
    <citation type="journal article" date="2016" name="Genome Biol. Evol.">
        <title>Gene Family Evolution Reflects Adaptation to Soil Environmental Stressors in the Genome of the Collembolan Orchesella cincta.</title>
        <authorList>
            <person name="Faddeeva-Vakhrusheva A."/>
            <person name="Derks M.F."/>
            <person name="Anvar S.Y."/>
            <person name="Agamennone V."/>
            <person name="Suring W."/>
            <person name="Smit S."/>
            <person name="van Straalen N.M."/>
            <person name="Roelofs D."/>
        </authorList>
    </citation>
    <scope>NUCLEOTIDE SEQUENCE [LARGE SCALE GENOMIC DNA]</scope>
    <source>
        <tissue evidence="10">Mixed pool</tissue>
    </source>
</reference>
<dbReference type="GO" id="GO:0060070">
    <property type="term" value="P:canonical Wnt signaling pathway"/>
    <property type="evidence" value="ECO:0007669"/>
    <property type="project" value="TreeGrafter"/>
</dbReference>
<comment type="subcellular location">
    <subcellularLocation>
        <location evidence="1 9">Secreted</location>
        <location evidence="1 9">Extracellular space</location>
        <location evidence="1 9">Extracellular matrix</location>
    </subcellularLocation>
</comment>
<evidence type="ECO:0000313" key="10">
    <source>
        <dbReference type="EMBL" id="ODM96021.1"/>
    </source>
</evidence>
<dbReference type="PANTHER" id="PTHR12027">
    <property type="entry name" value="WNT RELATED"/>
    <property type="match status" value="1"/>
</dbReference>
<evidence type="ECO:0000256" key="8">
    <source>
        <dbReference type="ARBA" id="ARBA00023288"/>
    </source>
</evidence>
<sequence length="334" mass="38287">YTSQFDNSSVGDPRTLCNIFPGLTKRQRQICARDPTIVLSVAEGVRKGIQECQFQFQYYRWNCTVFPNDLSLFGNALVKGIVTFFQTSFPSDPHASHPISQYQTYRLAQNEFKWKGCDEDLKFSTNFVRRFADAQEHSLRDIKAVTTRHNNRVGRYILKKNASKFCKCHGLSGSCSMRTCWQSITNLRAISSEIRDKYDSAVEVAFDPSGKPVPQEAGHRAPRKTDLMYYEKSKDFCTPDVTRGILVHSVGGFKLHKTHETPIYFLILTGIMGTNRRPCKTESLGEESCDILCCGQEYSVVRLQYTEKCNCVFKWCCEVKCEKCNVTRYENFCT</sequence>
<dbReference type="GO" id="GO:0045165">
    <property type="term" value="P:cell fate commitment"/>
    <property type="evidence" value="ECO:0007669"/>
    <property type="project" value="TreeGrafter"/>
</dbReference>
<evidence type="ECO:0000256" key="7">
    <source>
        <dbReference type="ARBA" id="ARBA00023157"/>
    </source>
</evidence>
<evidence type="ECO:0000256" key="5">
    <source>
        <dbReference type="ARBA" id="ARBA00022530"/>
    </source>
</evidence>
<dbReference type="OMA" id="MQIXAVY"/>
<evidence type="ECO:0000256" key="4">
    <source>
        <dbReference type="ARBA" id="ARBA00022525"/>
    </source>
</evidence>
<keyword evidence="5" id="KW-0272">Extracellular matrix</keyword>
<dbReference type="Gene3D" id="3.30.2460.20">
    <property type="match status" value="1"/>
</dbReference>
<dbReference type="InterPro" id="IPR018161">
    <property type="entry name" value="Wnt_CS"/>
</dbReference>
<evidence type="ECO:0000256" key="1">
    <source>
        <dbReference type="ARBA" id="ARBA00004498"/>
    </source>
</evidence>
<organism evidence="10 11">
    <name type="scientific">Orchesella cincta</name>
    <name type="common">Springtail</name>
    <name type="synonym">Podura cincta</name>
    <dbReference type="NCBI Taxonomy" id="48709"/>
    <lineage>
        <taxon>Eukaryota</taxon>
        <taxon>Metazoa</taxon>
        <taxon>Ecdysozoa</taxon>
        <taxon>Arthropoda</taxon>
        <taxon>Hexapoda</taxon>
        <taxon>Collembola</taxon>
        <taxon>Entomobryomorpha</taxon>
        <taxon>Entomobryoidea</taxon>
        <taxon>Orchesellidae</taxon>
        <taxon>Orchesellinae</taxon>
        <taxon>Orchesella</taxon>
    </lineage>
</organism>
<dbReference type="GO" id="GO:0005109">
    <property type="term" value="F:frizzled binding"/>
    <property type="evidence" value="ECO:0007669"/>
    <property type="project" value="TreeGrafter"/>
</dbReference>
<keyword evidence="8" id="KW-0449">Lipoprotein</keyword>
<dbReference type="GO" id="GO:0030182">
    <property type="term" value="P:neuron differentiation"/>
    <property type="evidence" value="ECO:0007669"/>
    <property type="project" value="TreeGrafter"/>
</dbReference>
<dbReference type="GO" id="GO:0005125">
    <property type="term" value="F:cytokine activity"/>
    <property type="evidence" value="ECO:0007669"/>
    <property type="project" value="TreeGrafter"/>
</dbReference>
<dbReference type="Pfam" id="PF00110">
    <property type="entry name" value="wnt"/>
    <property type="match status" value="2"/>
</dbReference>
<dbReference type="PRINTS" id="PR01349">
    <property type="entry name" value="WNTPROTEIN"/>
</dbReference>